<dbReference type="Proteomes" id="UP000005463">
    <property type="component" value="Unassembled WGS sequence"/>
</dbReference>
<evidence type="ECO:0000256" key="1">
    <source>
        <dbReference type="ARBA" id="ARBA00023125"/>
    </source>
</evidence>
<accession>B1FI82</accession>
<dbReference type="GO" id="GO:0003700">
    <property type="term" value="F:DNA-binding transcription factor activity"/>
    <property type="evidence" value="ECO:0007669"/>
    <property type="project" value="TreeGrafter"/>
</dbReference>
<reference evidence="3 4" key="1">
    <citation type="submission" date="2008-03" db="EMBL/GenBank/DDBJ databases">
        <title>Sequencing of the draft genome and assembly of Burkholderia ambifaria IOP40-10.</title>
        <authorList>
            <consortium name="US DOE Joint Genome Institute (JGI-PGF)"/>
            <person name="Copeland A."/>
            <person name="Lucas S."/>
            <person name="Lapidus A."/>
            <person name="Glavina del Rio T."/>
            <person name="Dalin E."/>
            <person name="Tice H."/>
            <person name="Bruce D."/>
            <person name="Goodwin L."/>
            <person name="Pitluck S."/>
            <person name="Larimer F."/>
            <person name="Land M.L."/>
            <person name="Hauser L."/>
            <person name="Tiedje J."/>
            <person name="Richardson P."/>
        </authorList>
    </citation>
    <scope>NUCLEOTIDE SEQUENCE [LARGE SCALE GENOMIC DNA]</scope>
    <source>
        <strain evidence="3 4">IOP40-10</strain>
    </source>
</reference>
<dbReference type="Pfam" id="PF01381">
    <property type="entry name" value="HTH_3"/>
    <property type="match status" value="1"/>
</dbReference>
<dbReference type="EMBL" id="ABLC01000101">
    <property type="protein sequence ID" value="EDT02741.1"/>
    <property type="molecule type" value="Genomic_DNA"/>
</dbReference>
<dbReference type="Gene3D" id="1.10.260.40">
    <property type="entry name" value="lambda repressor-like DNA-binding domains"/>
    <property type="match status" value="1"/>
</dbReference>
<protein>
    <submittedName>
        <fullName evidence="3">Transcriptional regulator, XRE family</fullName>
    </submittedName>
</protein>
<evidence type="ECO:0000313" key="3">
    <source>
        <dbReference type="EMBL" id="EDT02741.1"/>
    </source>
</evidence>
<dbReference type="PANTHER" id="PTHR46797">
    <property type="entry name" value="HTH-TYPE TRANSCRIPTIONAL REGULATOR"/>
    <property type="match status" value="1"/>
</dbReference>
<gene>
    <name evidence="3" type="ORF">BamIOP4010DRAFT_3742</name>
</gene>
<feature type="domain" description="HTH cro/C1-type" evidence="2">
    <location>
        <begin position="10"/>
        <end position="65"/>
    </location>
</feature>
<dbReference type="PATRIC" id="fig|396596.7.peg.3839"/>
<dbReference type="CDD" id="cd00093">
    <property type="entry name" value="HTH_XRE"/>
    <property type="match status" value="1"/>
</dbReference>
<dbReference type="AlphaFoldDB" id="B1FI82"/>
<dbReference type="GO" id="GO:0005829">
    <property type="term" value="C:cytosol"/>
    <property type="evidence" value="ECO:0007669"/>
    <property type="project" value="TreeGrafter"/>
</dbReference>
<dbReference type="InterPro" id="IPR050807">
    <property type="entry name" value="TransReg_Diox_bact_type"/>
</dbReference>
<dbReference type="InterPro" id="IPR001387">
    <property type="entry name" value="Cro/C1-type_HTH"/>
</dbReference>
<evidence type="ECO:0000259" key="2">
    <source>
        <dbReference type="PROSITE" id="PS50943"/>
    </source>
</evidence>
<dbReference type="InterPro" id="IPR010982">
    <property type="entry name" value="Lambda_DNA-bd_dom_sf"/>
</dbReference>
<dbReference type="SMART" id="SM00530">
    <property type="entry name" value="HTH_XRE"/>
    <property type="match status" value="1"/>
</dbReference>
<dbReference type="PANTHER" id="PTHR46797:SF1">
    <property type="entry name" value="METHYLPHOSPHONATE SYNTHASE"/>
    <property type="match status" value="1"/>
</dbReference>
<comment type="caution">
    <text evidence="3">The sequence shown here is derived from an EMBL/GenBank/DDBJ whole genome shotgun (WGS) entry which is preliminary data.</text>
</comment>
<keyword evidence="1" id="KW-0238">DNA-binding</keyword>
<dbReference type="GO" id="GO:0003677">
    <property type="term" value="F:DNA binding"/>
    <property type="evidence" value="ECO:0007669"/>
    <property type="project" value="UniProtKB-KW"/>
</dbReference>
<proteinExistence type="predicted"/>
<evidence type="ECO:0000313" key="4">
    <source>
        <dbReference type="Proteomes" id="UP000005463"/>
    </source>
</evidence>
<dbReference type="PROSITE" id="PS50943">
    <property type="entry name" value="HTH_CROC1"/>
    <property type="match status" value="1"/>
</dbReference>
<dbReference type="RefSeq" id="WP_006752917.1">
    <property type="nucleotide sequence ID" value="NZ_ABLC01000101.1"/>
</dbReference>
<organism evidence="3 4">
    <name type="scientific">Burkholderia ambifaria IOP40-10</name>
    <dbReference type="NCBI Taxonomy" id="396596"/>
    <lineage>
        <taxon>Bacteria</taxon>
        <taxon>Pseudomonadati</taxon>
        <taxon>Pseudomonadota</taxon>
        <taxon>Betaproteobacteria</taxon>
        <taxon>Burkholderiales</taxon>
        <taxon>Burkholderiaceae</taxon>
        <taxon>Burkholderia</taxon>
        <taxon>Burkholderia cepacia complex</taxon>
    </lineage>
</organism>
<name>B1FI82_9BURK</name>
<sequence length="130" mass="14679">MPQTGLGAALRALRERRTLSQRELSELSDVDNAYINRLESGEKTNPTPDTLAKLIRALKAPERDAAMVKWLADHADASVELVKYVLDHAEIPVDYFISAAGMRFRGDARPTPEKLIERVKRLYEAEDDEE</sequence>
<dbReference type="SUPFAM" id="SSF47413">
    <property type="entry name" value="lambda repressor-like DNA-binding domains"/>
    <property type="match status" value="1"/>
</dbReference>